<keyword evidence="4" id="KW-1185">Reference proteome</keyword>
<keyword evidence="2" id="KW-0732">Signal</keyword>
<evidence type="ECO:0008006" key="5">
    <source>
        <dbReference type="Google" id="ProtNLM"/>
    </source>
</evidence>
<feature type="compositionally biased region" description="Basic and acidic residues" evidence="1">
    <location>
        <begin position="80"/>
        <end position="91"/>
    </location>
</feature>
<gene>
    <name evidence="3" type="ORF">HNQ79_004227</name>
</gene>
<feature type="chain" id="PRO_5030977621" description="Lipoprotein" evidence="2">
    <location>
        <begin position="23"/>
        <end position="194"/>
    </location>
</feature>
<evidence type="ECO:0000256" key="1">
    <source>
        <dbReference type="SAM" id="MobiDB-lite"/>
    </source>
</evidence>
<name>A0A7X0HKB0_9ACTN</name>
<sequence>MTRTAATFLVGVAVTAASGCMAAGTGPNGSPAAPQQPPASQPSAPRPQQPAGQGGQPERLVEAPVREVLEAALLPTEQLPEPRRPTARRADQGAVPGAVGRSEPKRAEPPARGATADRPDPGHPSARKSGKETGHKSRDDPGRGSAKRKRKANPAPELPKVPVTGAGVCALGTGYGGWKANSPEARICRETYGG</sequence>
<comment type="caution">
    <text evidence="3">The sequence shown here is derived from an EMBL/GenBank/DDBJ whole genome shotgun (WGS) entry which is preliminary data.</text>
</comment>
<feature type="compositionally biased region" description="Basic and acidic residues" evidence="1">
    <location>
        <begin position="59"/>
        <end position="69"/>
    </location>
</feature>
<protein>
    <recommendedName>
        <fullName evidence="5">Lipoprotein</fullName>
    </recommendedName>
</protein>
<feature type="compositionally biased region" description="Basic and acidic residues" evidence="1">
    <location>
        <begin position="102"/>
        <end position="121"/>
    </location>
</feature>
<feature type="signal peptide" evidence="2">
    <location>
        <begin position="1"/>
        <end position="22"/>
    </location>
</feature>
<dbReference type="AlphaFoldDB" id="A0A7X0HKB0"/>
<reference evidence="3 4" key="1">
    <citation type="submission" date="2020-08" db="EMBL/GenBank/DDBJ databases">
        <title>Genomic Encyclopedia of Type Strains, Phase IV (KMG-IV): sequencing the most valuable type-strain genomes for metagenomic binning, comparative biology and taxonomic classification.</title>
        <authorList>
            <person name="Goeker M."/>
        </authorList>
    </citation>
    <scope>NUCLEOTIDE SEQUENCE [LARGE SCALE GENOMIC DNA]</scope>
    <source>
        <strain evidence="3 4">DSM 40141</strain>
    </source>
</reference>
<feature type="compositionally biased region" description="Basic and acidic residues" evidence="1">
    <location>
        <begin position="129"/>
        <end position="142"/>
    </location>
</feature>
<feature type="compositionally biased region" description="Pro residues" evidence="1">
    <location>
        <begin position="34"/>
        <end position="48"/>
    </location>
</feature>
<dbReference type="Proteomes" id="UP000540423">
    <property type="component" value="Unassembled WGS sequence"/>
</dbReference>
<feature type="region of interest" description="Disordered" evidence="1">
    <location>
        <begin position="20"/>
        <end position="166"/>
    </location>
</feature>
<proteinExistence type="predicted"/>
<dbReference type="RefSeq" id="WP_185033314.1">
    <property type="nucleotide sequence ID" value="NZ_BNBN01000009.1"/>
</dbReference>
<organism evidence="3 4">
    <name type="scientific">Streptomyces candidus</name>
    <dbReference type="NCBI Taxonomy" id="67283"/>
    <lineage>
        <taxon>Bacteria</taxon>
        <taxon>Bacillati</taxon>
        <taxon>Actinomycetota</taxon>
        <taxon>Actinomycetes</taxon>
        <taxon>Kitasatosporales</taxon>
        <taxon>Streptomycetaceae</taxon>
        <taxon>Streptomyces</taxon>
    </lineage>
</organism>
<evidence type="ECO:0000313" key="3">
    <source>
        <dbReference type="EMBL" id="MBB6437723.1"/>
    </source>
</evidence>
<evidence type="ECO:0000313" key="4">
    <source>
        <dbReference type="Proteomes" id="UP000540423"/>
    </source>
</evidence>
<accession>A0A7X0HKB0</accession>
<dbReference type="PROSITE" id="PS51257">
    <property type="entry name" value="PROKAR_LIPOPROTEIN"/>
    <property type="match status" value="1"/>
</dbReference>
<dbReference type="EMBL" id="JACHEM010000011">
    <property type="protein sequence ID" value="MBB6437723.1"/>
    <property type="molecule type" value="Genomic_DNA"/>
</dbReference>
<evidence type="ECO:0000256" key="2">
    <source>
        <dbReference type="SAM" id="SignalP"/>
    </source>
</evidence>